<dbReference type="GO" id="GO:0004521">
    <property type="term" value="F:RNA endonuclease activity"/>
    <property type="evidence" value="ECO:0007669"/>
    <property type="project" value="InterPro"/>
</dbReference>
<keyword evidence="4 6" id="KW-1133">Transmembrane helix</keyword>
<comment type="subcellular location">
    <subcellularLocation>
        <location evidence="1">Membrane</location>
        <topology evidence="1">Multi-pass membrane protein</topology>
    </subcellularLocation>
</comment>
<evidence type="ECO:0000313" key="8">
    <source>
        <dbReference type="EMBL" id="RWS13777.1"/>
    </source>
</evidence>
<dbReference type="STRING" id="1965070.A0A3S4RAJ9"/>
<dbReference type="InterPro" id="IPR026770">
    <property type="entry name" value="RNase_K"/>
</dbReference>
<sequence>MIVCGKKLSICCSIISVWAILMLTLMGVLLYSHSVAFVDDLNLEDIQFETRDNFFTEAYTRYENAAHNCWIAVCIYIITLALSVHQYYLNRKLQYGL</sequence>
<keyword evidence="3 6" id="KW-0812">Transmembrane</keyword>
<feature type="transmembrane region" description="Helical" evidence="6">
    <location>
        <begin position="70"/>
        <end position="89"/>
    </location>
</feature>
<organism evidence="8 9">
    <name type="scientific">Dinothrombium tinctorium</name>
    <dbReference type="NCBI Taxonomy" id="1965070"/>
    <lineage>
        <taxon>Eukaryota</taxon>
        <taxon>Metazoa</taxon>
        <taxon>Ecdysozoa</taxon>
        <taxon>Arthropoda</taxon>
        <taxon>Chelicerata</taxon>
        <taxon>Arachnida</taxon>
        <taxon>Acari</taxon>
        <taxon>Acariformes</taxon>
        <taxon>Trombidiformes</taxon>
        <taxon>Prostigmata</taxon>
        <taxon>Anystina</taxon>
        <taxon>Parasitengona</taxon>
        <taxon>Trombidioidea</taxon>
        <taxon>Trombidiidae</taxon>
        <taxon>Dinothrombium</taxon>
    </lineage>
</organism>
<dbReference type="GO" id="GO:0016020">
    <property type="term" value="C:membrane"/>
    <property type="evidence" value="ECO:0007669"/>
    <property type="project" value="UniProtKB-SubCell"/>
</dbReference>
<dbReference type="OrthoDB" id="67317at2759"/>
<dbReference type="AlphaFoldDB" id="A0A3S4RAJ9"/>
<evidence type="ECO:0000256" key="6">
    <source>
        <dbReference type="SAM" id="Phobius"/>
    </source>
</evidence>
<dbReference type="EMBL" id="NCKU01000887">
    <property type="protein sequence ID" value="RWS13767.1"/>
    <property type="molecule type" value="Genomic_DNA"/>
</dbReference>
<dbReference type="EMBL" id="NCKU01000885">
    <property type="protein sequence ID" value="RWS13777.1"/>
    <property type="molecule type" value="Genomic_DNA"/>
</dbReference>
<reference evidence="8" key="2">
    <citation type="submission" date="2018-11" db="EMBL/GenBank/DDBJ databases">
        <title>Trombidioid mite genomics.</title>
        <authorList>
            <person name="Dong X."/>
        </authorList>
    </citation>
    <scope>NUCLEOTIDE SEQUENCE</scope>
    <source>
        <strain evidence="8">UoL-WK</strain>
    </source>
</reference>
<evidence type="ECO:0000313" key="9">
    <source>
        <dbReference type="Proteomes" id="UP000285301"/>
    </source>
</evidence>
<keyword evidence="9" id="KW-1185">Reference proteome</keyword>
<evidence type="ECO:0000313" key="7">
    <source>
        <dbReference type="EMBL" id="RWS13767.1"/>
    </source>
</evidence>
<evidence type="ECO:0000256" key="4">
    <source>
        <dbReference type="ARBA" id="ARBA00022989"/>
    </source>
</evidence>
<proteinExistence type="inferred from homology"/>
<evidence type="ECO:0000256" key="3">
    <source>
        <dbReference type="ARBA" id="ARBA00022692"/>
    </source>
</evidence>
<protein>
    <submittedName>
        <fullName evidence="8">Salivary secreted ribonuclease-like protein</fullName>
    </submittedName>
</protein>
<evidence type="ECO:0000256" key="1">
    <source>
        <dbReference type="ARBA" id="ARBA00004141"/>
    </source>
</evidence>
<name>A0A3S4RAJ9_9ACAR</name>
<gene>
    <name evidence="7" type="ORF">B4U79_10896</name>
    <name evidence="8" type="ORF">B4U79_15381</name>
</gene>
<accession>A0A3S4RAJ9</accession>
<dbReference type="PANTHER" id="PTHR31733">
    <property type="entry name" value="RIBONUCLEASE KAPPA"/>
    <property type="match status" value="1"/>
</dbReference>
<feature type="transmembrane region" description="Helical" evidence="6">
    <location>
        <begin position="12"/>
        <end position="31"/>
    </location>
</feature>
<keyword evidence="5 6" id="KW-0472">Membrane</keyword>
<comment type="similarity">
    <text evidence="2">Belongs to the RNase K family.</text>
</comment>
<dbReference type="Proteomes" id="UP000285301">
    <property type="component" value="Unassembled WGS sequence"/>
</dbReference>
<evidence type="ECO:0000256" key="2">
    <source>
        <dbReference type="ARBA" id="ARBA00008458"/>
    </source>
</evidence>
<comment type="caution">
    <text evidence="8">The sequence shown here is derived from an EMBL/GenBank/DDBJ whole genome shotgun (WGS) entry which is preliminary data.</text>
</comment>
<evidence type="ECO:0000256" key="5">
    <source>
        <dbReference type="ARBA" id="ARBA00023136"/>
    </source>
</evidence>
<reference evidence="8 9" key="1">
    <citation type="journal article" date="2018" name="Gigascience">
        <title>Genomes of trombidid mites reveal novel predicted allergens and laterally-transferred genes associated with secondary metabolism.</title>
        <authorList>
            <person name="Dong X."/>
            <person name="Chaisiri K."/>
            <person name="Xia D."/>
            <person name="Armstrong S.D."/>
            <person name="Fang Y."/>
            <person name="Donnelly M.J."/>
            <person name="Kadowaki T."/>
            <person name="McGarry J.W."/>
            <person name="Darby A.C."/>
            <person name="Makepeace B.L."/>
        </authorList>
    </citation>
    <scope>NUCLEOTIDE SEQUENCE [LARGE SCALE GENOMIC DNA]</scope>
    <source>
        <strain evidence="8">UoL-WK</strain>
    </source>
</reference>